<feature type="compositionally biased region" description="Polar residues" evidence="1">
    <location>
        <begin position="346"/>
        <end position="363"/>
    </location>
</feature>
<feature type="transmembrane region" description="Helical" evidence="2">
    <location>
        <begin position="47"/>
        <end position="69"/>
    </location>
</feature>
<feature type="compositionally biased region" description="Low complexity" evidence="1">
    <location>
        <begin position="386"/>
        <end position="405"/>
    </location>
</feature>
<dbReference type="AlphaFoldDB" id="A0A9P7B7Q6"/>
<feature type="compositionally biased region" description="Pro residues" evidence="1">
    <location>
        <begin position="470"/>
        <end position="483"/>
    </location>
</feature>
<organism evidence="3 4">
    <name type="scientific">Rhodotorula mucilaginosa</name>
    <name type="common">Yeast</name>
    <name type="synonym">Rhodotorula rubra</name>
    <dbReference type="NCBI Taxonomy" id="5537"/>
    <lineage>
        <taxon>Eukaryota</taxon>
        <taxon>Fungi</taxon>
        <taxon>Dikarya</taxon>
        <taxon>Basidiomycota</taxon>
        <taxon>Pucciniomycotina</taxon>
        <taxon>Microbotryomycetes</taxon>
        <taxon>Sporidiobolales</taxon>
        <taxon>Sporidiobolaceae</taxon>
        <taxon>Rhodotorula</taxon>
    </lineage>
</organism>
<keyword evidence="4" id="KW-1185">Reference proteome</keyword>
<feature type="compositionally biased region" description="Low complexity" evidence="1">
    <location>
        <begin position="9"/>
        <end position="22"/>
    </location>
</feature>
<feature type="region of interest" description="Disordered" evidence="1">
    <location>
        <begin position="156"/>
        <end position="489"/>
    </location>
</feature>
<evidence type="ECO:0000256" key="2">
    <source>
        <dbReference type="SAM" id="Phobius"/>
    </source>
</evidence>
<dbReference type="Proteomes" id="UP000777482">
    <property type="component" value="Unassembled WGS sequence"/>
</dbReference>
<keyword evidence="2" id="KW-0812">Transmembrane</keyword>
<name>A0A9P7B7Q6_RHOMI</name>
<accession>A0A9P7B7Q6</accession>
<dbReference type="OrthoDB" id="10570565at2759"/>
<keyword evidence="2" id="KW-0472">Membrane</keyword>
<feature type="region of interest" description="Disordered" evidence="1">
    <location>
        <begin position="1"/>
        <end position="30"/>
    </location>
</feature>
<gene>
    <name evidence="3" type="ORF">C6P46_000926</name>
</gene>
<keyword evidence="2" id="KW-1133">Transmembrane helix</keyword>
<feature type="transmembrane region" description="Helical" evidence="2">
    <location>
        <begin position="78"/>
        <end position="100"/>
    </location>
</feature>
<reference evidence="3 4" key="1">
    <citation type="submission" date="2020-11" db="EMBL/GenBank/DDBJ databases">
        <title>Kefir isolates.</title>
        <authorList>
            <person name="Marcisauskas S."/>
            <person name="Kim Y."/>
            <person name="Blasche S."/>
        </authorList>
    </citation>
    <scope>NUCLEOTIDE SEQUENCE [LARGE SCALE GENOMIC DNA]</scope>
    <source>
        <strain evidence="3 4">KR</strain>
    </source>
</reference>
<protein>
    <submittedName>
        <fullName evidence="3">Uncharacterized protein</fullName>
    </submittedName>
</protein>
<comment type="caution">
    <text evidence="3">The sequence shown here is derived from an EMBL/GenBank/DDBJ whole genome shotgun (WGS) entry which is preliminary data.</text>
</comment>
<feature type="compositionally biased region" description="Polar residues" evidence="1">
    <location>
        <begin position="229"/>
        <end position="251"/>
    </location>
</feature>
<dbReference type="EMBL" id="PUHQ01000012">
    <property type="protein sequence ID" value="KAG0664789.1"/>
    <property type="molecule type" value="Genomic_DNA"/>
</dbReference>
<feature type="compositionally biased region" description="Pro residues" evidence="1">
    <location>
        <begin position="277"/>
        <end position="295"/>
    </location>
</feature>
<sequence>MAPPPPKGASATSDAASDAPSSEELPFRSTRREDEALAHAVARGKSVLWPVTFLSTLGIGVGCSVGGIVKTKGWKDRFYFQVFIATLIGWLVLLVIQFAIMNELYTERRSRNAKVVVALAMAFGVQAVLGVGTSLVGFYFYCKGYVGPVRKSRPHIEEKRQIRPPHRQASDAIKRRLSGSSRTSKPSRWSDSSRTQVGASTRGSSCSSGRNSKAYDSSTSEDSHDGGLSSPTATSFKSADSASGPDSTNTDADSHTSDDSYPPRSDPRQRDSRAPSSWPPLPTPPANAPTPPSGARPPSRGALRVPVRVDSAGRAVSRGRLATTSSIPVKSQIPASLRPGAGRTSYRPSSPTGPSRPASNPVTPTVHGPPRSGNPVSPSPSPSYPGQPIYRPASRSPSSSCPGQPIYRPLPNSPAYASAPLNYPETGRAVSTSTPPRQRNYRAPTPFARRGSVPEVPSVSRGLVYTPQAKAPPPNPDALPPMPLFVRET</sequence>
<evidence type="ECO:0000313" key="4">
    <source>
        <dbReference type="Proteomes" id="UP000777482"/>
    </source>
</evidence>
<feature type="compositionally biased region" description="Polar residues" evidence="1">
    <location>
        <begin position="178"/>
        <end position="220"/>
    </location>
</feature>
<proteinExistence type="predicted"/>
<evidence type="ECO:0000256" key="1">
    <source>
        <dbReference type="SAM" id="MobiDB-lite"/>
    </source>
</evidence>
<evidence type="ECO:0000313" key="3">
    <source>
        <dbReference type="EMBL" id="KAG0664789.1"/>
    </source>
</evidence>
<feature type="transmembrane region" description="Helical" evidence="2">
    <location>
        <begin position="115"/>
        <end position="141"/>
    </location>
</feature>